<feature type="region of interest" description="Disordered" evidence="1">
    <location>
        <begin position="1"/>
        <end position="124"/>
    </location>
</feature>
<protein>
    <recommendedName>
        <fullName evidence="2">CRIB domain-containing protein</fullName>
    </recommendedName>
</protein>
<dbReference type="EMBL" id="CP009814">
    <property type="protein sequence ID" value="ATZ54204.1"/>
    <property type="molecule type" value="Genomic_DNA"/>
</dbReference>
<dbReference type="VEuPathDB" id="FungiDB:Bcin10g02200"/>
<proteinExistence type="predicted"/>
<evidence type="ECO:0000259" key="2">
    <source>
        <dbReference type="PROSITE" id="PS50108"/>
    </source>
</evidence>
<dbReference type="AlphaFoldDB" id="A0A384JUZ9"/>
<dbReference type="Proteomes" id="UP000001798">
    <property type="component" value="Chromosome 10"/>
</dbReference>
<feature type="region of interest" description="Disordered" evidence="1">
    <location>
        <begin position="253"/>
        <end position="272"/>
    </location>
</feature>
<feature type="region of interest" description="Disordered" evidence="1">
    <location>
        <begin position="303"/>
        <end position="326"/>
    </location>
</feature>
<sequence length="879" mass="96196">MFGLGSAGMGSAPYPNNHRPSSKRKMSRKDNTPPTSKHLTYPSVEFFEPAIDGPPSPQGIRAYTEQMRRGSAFAAKSNTPSITSASSFRSRQSSLDSSNRIELQRQSSGRSNGSSMATKDRPDSLNLFGKTIFSRSSKKFRRNHTSMGGSSLSLASGSSEKDRSDASSHSPPPTSYRARKNTISGPYNFQHITHTQQNELPNLRELPPTRLVSEFSALRASQAPTNGNLKGIRARDLMFENFSSVAIDYAPDVDAPRSPTSPKSPSCPVTPQRRPVFRASVSPPQNQPWRPINYSMSHDNLRSVPARPMRSPESPRCSVNPPARTSSRAASNFFNHVEDLGPLDFSQPLADANDNLQESAFDFTPQTHPSPPKWERRESEVSIKHLSHAVTTPGEEAWPLSAPLSGSFGVDLADVLEEDEYVRTRSRESSTDGGELRLSKSVPGLRMRALEQAPDMPDMPPVLGRLGSIDTTRFSKSPSSPKLNLATDSWEDAIDFCYEDEGGEDWDYEFDETPEENKPAITAEPASPTQMESPEQDLSPGRFRPSLLVPAPFDLPALSPLSNLSSASSFLPTPTSYFRPNQMRPNSHASSFKESDGFNLSPTLLIPSDEYPLQSEQDALFDTYHNDEVPSASIFPMDAYEQPASPIDEALSSTNSYRSSVYSHNSLRSSTVSSRYNRSSQDSALLIFQAGSMSKAHRSIGSASSLPDLVPSLRPKRDSRTLGALSTTTSDPELITKVSSLKLDDNEQSSPEVTGMQSHTNQVRRSSKNTQFFAQPPPPISTAVPDAASSILSPVAESFTDSPPRPRLRSALSRELYAPASVESFMSNHGRKISAPIITEKSTQERSRSRSSTLTNVATAGKRRGSYNLFPAPPTTLPK</sequence>
<feature type="domain" description="CRIB" evidence="2">
    <location>
        <begin position="183"/>
        <end position="196"/>
    </location>
</feature>
<dbReference type="InterPro" id="IPR000095">
    <property type="entry name" value="CRIB_dom"/>
</dbReference>
<reference evidence="3 4" key="3">
    <citation type="journal article" date="2017" name="Mol. Plant Pathol.">
        <title>A gapless genome sequence of the fungus Botrytis cinerea.</title>
        <authorList>
            <person name="Van Kan J.A."/>
            <person name="Stassen J.H."/>
            <person name="Mosbach A."/>
            <person name="Van Der Lee T.A."/>
            <person name="Faino L."/>
            <person name="Farmer A.D."/>
            <person name="Papasotiriou D.G."/>
            <person name="Zhou S."/>
            <person name="Seidl M.F."/>
            <person name="Cottam E."/>
            <person name="Edel D."/>
            <person name="Hahn M."/>
            <person name="Schwartz D.C."/>
            <person name="Dietrich R.A."/>
            <person name="Widdison S."/>
            <person name="Scalliet G."/>
        </authorList>
    </citation>
    <scope>NUCLEOTIDE SEQUENCE [LARGE SCALE GENOMIC DNA]</scope>
    <source>
        <strain evidence="3 4">B05.10</strain>
    </source>
</reference>
<evidence type="ECO:0000313" key="4">
    <source>
        <dbReference type="Proteomes" id="UP000001798"/>
    </source>
</evidence>
<reference evidence="3 4" key="1">
    <citation type="journal article" date="2011" name="PLoS Genet.">
        <title>Genomic analysis of the necrotrophic fungal pathogens Sclerotinia sclerotiorum and Botrytis cinerea.</title>
        <authorList>
            <person name="Amselem J."/>
            <person name="Cuomo C.A."/>
            <person name="van Kan J.A."/>
            <person name="Viaud M."/>
            <person name="Benito E.P."/>
            <person name="Couloux A."/>
            <person name="Coutinho P.M."/>
            <person name="de Vries R.P."/>
            <person name="Dyer P.S."/>
            <person name="Fillinger S."/>
            <person name="Fournier E."/>
            <person name="Gout L."/>
            <person name="Hahn M."/>
            <person name="Kohn L."/>
            <person name="Lapalu N."/>
            <person name="Plummer K.M."/>
            <person name="Pradier J.M."/>
            <person name="Quevillon E."/>
            <person name="Sharon A."/>
            <person name="Simon A."/>
            <person name="ten Have A."/>
            <person name="Tudzynski B."/>
            <person name="Tudzynski P."/>
            <person name="Wincker P."/>
            <person name="Andrew M."/>
            <person name="Anthouard V."/>
            <person name="Beever R.E."/>
            <person name="Beffa R."/>
            <person name="Benoit I."/>
            <person name="Bouzid O."/>
            <person name="Brault B."/>
            <person name="Chen Z."/>
            <person name="Choquer M."/>
            <person name="Collemare J."/>
            <person name="Cotton P."/>
            <person name="Danchin E.G."/>
            <person name="Da Silva C."/>
            <person name="Gautier A."/>
            <person name="Giraud C."/>
            <person name="Giraud T."/>
            <person name="Gonzalez C."/>
            <person name="Grossetete S."/>
            <person name="Guldener U."/>
            <person name="Henrissat B."/>
            <person name="Howlett B.J."/>
            <person name="Kodira C."/>
            <person name="Kretschmer M."/>
            <person name="Lappartient A."/>
            <person name="Leroch M."/>
            <person name="Levis C."/>
            <person name="Mauceli E."/>
            <person name="Neuveglise C."/>
            <person name="Oeser B."/>
            <person name="Pearson M."/>
            <person name="Poulain J."/>
            <person name="Poussereau N."/>
            <person name="Quesneville H."/>
            <person name="Rascle C."/>
            <person name="Schumacher J."/>
            <person name="Segurens B."/>
            <person name="Sexton A."/>
            <person name="Silva E."/>
            <person name="Sirven C."/>
            <person name="Soanes D.M."/>
            <person name="Talbot N.J."/>
            <person name="Templeton M."/>
            <person name="Yandava C."/>
            <person name="Yarden O."/>
            <person name="Zeng Q."/>
            <person name="Rollins J.A."/>
            <person name="Lebrun M.H."/>
            <person name="Dickman M."/>
        </authorList>
    </citation>
    <scope>NUCLEOTIDE SEQUENCE [LARGE SCALE GENOMIC DNA]</scope>
    <source>
        <strain evidence="3 4">B05.10</strain>
    </source>
</reference>
<feature type="region of interest" description="Disordered" evidence="1">
    <location>
        <begin position="833"/>
        <end position="879"/>
    </location>
</feature>
<reference evidence="3 4" key="2">
    <citation type="journal article" date="2012" name="Eukaryot. Cell">
        <title>Genome update of Botrytis cinerea strains B05.10 and T4.</title>
        <authorList>
            <person name="Staats M."/>
            <person name="van Kan J.A."/>
        </authorList>
    </citation>
    <scope>NUCLEOTIDE SEQUENCE [LARGE SCALE GENOMIC DNA]</scope>
    <source>
        <strain evidence="3 4">B05.10</strain>
    </source>
</reference>
<feature type="compositionally biased region" description="Low complexity" evidence="1">
    <location>
        <begin position="146"/>
        <end position="158"/>
    </location>
</feature>
<keyword evidence="4" id="KW-1185">Reference proteome</keyword>
<feature type="region of interest" description="Disordered" evidence="1">
    <location>
        <begin position="139"/>
        <end position="181"/>
    </location>
</feature>
<dbReference type="RefSeq" id="XP_024551288.1">
    <property type="nucleotide sequence ID" value="XM_024695494.1"/>
</dbReference>
<feature type="region of interest" description="Disordered" evidence="1">
    <location>
        <begin position="707"/>
        <end position="733"/>
    </location>
</feature>
<name>A0A384JUZ9_BOTFB</name>
<evidence type="ECO:0000313" key="3">
    <source>
        <dbReference type="EMBL" id="ATZ54204.1"/>
    </source>
</evidence>
<dbReference type="PROSITE" id="PS50108">
    <property type="entry name" value="CRIB"/>
    <property type="match status" value="1"/>
</dbReference>
<feature type="region of interest" description="Disordered" evidence="1">
    <location>
        <begin position="504"/>
        <end position="545"/>
    </location>
</feature>
<dbReference type="GeneID" id="5426724"/>
<dbReference type="KEGG" id="bfu:BCIN_10g02200"/>
<dbReference type="OrthoDB" id="5237293at2759"/>
<feature type="compositionally biased region" description="Acidic residues" evidence="1">
    <location>
        <begin position="504"/>
        <end position="514"/>
    </location>
</feature>
<feature type="compositionally biased region" description="Low complexity" evidence="1">
    <location>
        <begin position="81"/>
        <end position="115"/>
    </location>
</feature>
<gene>
    <name evidence="3" type="ORF">BCIN_10g02200</name>
</gene>
<evidence type="ECO:0000256" key="1">
    <source>
        <dbReference type="SAM" id="MobiDB-lite"/>
    </source>
</evidence>
<organism evidence="3 4">
    <name type="scientific">Botryotinia fuckeliana (strain B05.10)</name>
    <name type="common">Noble rot fungus</name>
    <name type="synonym">Botrytis cinerea</name>
    <dbReference type="NCBI Taxonomy" id="332648"/>
    <lineage>
        <taxon>Eukaryota</taxon>
        <taxon>Fungi</taxon>
        <taxon>Dikarya</taxon>
        <taxon>Ascomycota</taxon>
        <taxon>Pezizomycotina</taxon>
        <taxon>Leotiomycetes</taxon>
        <taxon>Helotiales</taxon>
        <taxon>Sclerotiniaceae</taxon>
        <taxon>Botrytis</taxon>
    </lineage>
</organism>
<accession>A0A384JUZ9</accession>
<feature type="compositionally biased region" description="Polar residues" evidence="1">
    <location>
        <begin position="258"/>
        <end position="269"/>
    </location>
</feature>